<protein>
    <submittedName>
        <fullName evidence="1">Uncharacterized protein</fullName>
    </submittedName>
</protein>
<accession>A0A150IV56</accession>
<reference evidence="1 2" key="1">
    <citation type="journal article" date="2016" name="ISME J.">
        <title>Chasing the elusive Euryarchaeota class WSA2: genomes reveal a uniquely fastidious methyl-reducing methanogen.</title>
        <authorList>
            <person name="Nobu M.K."/>
            <person name="Narihiro T."/>
            <person name="Kuroda K."/>
            <person name="Mei R."/>
            <person name="Liu W.T."/>
        </authorList>
    </citation>
    <scope>NUCLEOTIDE SEQUENCE [LARGE SCALE GENOMIC DNA]</scope>
    <source>
        <strain evidence="1">U1lsi0528_Bin055</strain>
    </source>
</reference>
<organism evidence="1 2">
    <name type="scientific">Candidatus Methanofastidiosum methylothiophilum</name>
    <dbReference type="NCBI Taxonomy" id="1705564"/>
    <lineage>
        <taxon>Archaea</taxon>
        <taxon>Methanobacteriati</taxon>
        <taxon>Methanobacteriota</taxon>
        <taxon>Stenosarchaea group</taxon>
        <taxon>Candidatus Methanofastidiosia</taxon>
        <taxon>Candidatus Methanofastidiosales</taxon>
        <taxon>Candidatus Methanofastidiosaceae</taxon>
        <taxon>Candidatus Methanofastidiosum</taxon>
    </lineage>
</organism>
<dbReference type="EMBL" id="LNGC01000124">
    <property type="protein sequence ID" value="KYC48832.1"/>
    <property type="molecule type" value="Genomic_DNA"/>
</dbReference>
<proteinExistence type="predicted"/>
<name>A0A150IV56_9EURY</name>
<sequence>MNVSHKRTYQVTQYEPLTLEFELTIDDKLGLNVKNLSTIIRYLQIAERVCAAQYMQDMTIDPQELLLQTQENVQLLLNNLTKTQE</sequence>
<gene>
    <name evidence="1" type="ORF">AMQ22_01837</name>
</gene>
<comment type="caution">
    <text evidence="1">The sequence shown here is derived from an EMBL/GenBank/DDBJ whole genome shotgun (WGS) entry which is preliminary data.</text>
</comment>
<dbReference type="Proteomes" id="UP000075398">
    <property type="component" value="Unassembled WGS sequence"/>
</dbReference>
<evidence type="ECO:0000313" key="2">
    <source>
        <dbReference type="Proteomes" id="UP000075398"/>
    </source>
</evidence>
<evidence type="ECO:0000313" key="1">
    <source>
        <dbReference type="EMBL" id="KYC48832.1"/>
    </source>
</evidence>
<dbReference type="AlphaFoldDB" id="A0A150IV56"/>